<keyword evidence="3 8" id="KW-0349">Heme</keyword>
<gene>
    <name evidence="10" type="ORF">OTU49_004492</name>
</gene>
<evidence type="ECO:0000256" key="6">
    <source>
        <dbReference type="ARBA" id="ARBA00023004"/>
    </source>
</evidence>
<dbReference type="PANTHER" id="PTHR24279:SF120">
    <property type="entry name" value="CYTOCHROME P450"/>
    <property type="match status" value="1"/>
</dbReference>
<dbReference type="PANTHER" id="PTHR24279">
    <property type="entry name" value="CYTOCHROME P450"/>
    <property type="match status" value="1"/>
</dbReference>
<accession>A0AAW0XHB7</accession>
<evidence type="ECO:0000256" key="1">
    <source>
        <dbReference type="ARBA" id="ARBA00001971"/>
    </source>
</evidence>
<keyword evidence="6 8" id="KW-0408">Iron</keyword>
<evidence type="ECO:0000256" key="5">
    <source>
        <dbReference type="ARBA" id="ARBA00023002"/>
    </source>
</evidence>
<dbReference type="InterPro" id="IPR001128">
    <property type="entry name" value="Cyt_P450"/>
</dbReference>
<dbReference type="GO" id="GO:0004497">
    <property type="term" value="F:monooxygenase activity"/>
    <property type="evidence" value="ECO:0007669"/>
    <property type="project" value="UniProtKB-KW"/>
</dbReference>
<evidence type="ECO:0000313" key="10">
    <source>
        <dbReference type="EMBL" id="KAK8737444.1"/>
    </source>
</evidence>
<protein>
    <recommendedName>
        <fullName evidence="12">Cytochrome P450</fullName>
    </recommendedName>
</protein>
<dbReference type="GO" id="GO:0005506">
    <property type="term" value="F:iron ion binding"/>
    <property type="evidence" value="ECO:0007669"/>
    <property type="project" value="InterPro"/>
</dbReference>
<dbReference type="PRINTS" id="PR00463">
    <property type="entry name" value="EP450I"/>
</dbReference>
<dbReference type="EMBL" id="JARKIK010000042">
    <property type="protein sequence ID" value="KAK8737444.1"/>
    <property type="molecule type" value="Genomic_DNA"/>
</dbReference>
<keyword evidence="4 8" id="KW-0479">Metal-binding</keyword>
<dbReference type="Gene3D" id="1.10.630.10">
    <property type="entry name" value="Cytochrome P450"/>
    <property type="match status" value="1"/>
</dbReference>
<evidence type="ECO:0000256" key="2">
    <source>
        <dbReference type="ARBA" id="ARBA00010617"/>
    </source>
</evidence>
<dbReference type="PROSITE" id="PS00086">
    <property type="entry name" value="CYTOCHROME_P450"/>
    <property type="match status" value="1"/>
</dbReference>
<keyword evidence="5 9" id="KW-0560">Oxidoreductase</keyword>
<dbReference type="InterPro" id="IPR050479">
    <property type="entry name" value="CYP11_CYP27_families"/>
</dbReference>
<reference evidence="10 11" key="1">
    <citation type="journal article" date="2024" name="BMC Genomics">
        <title>Genome assembly of redclaw crayfish (Cherax quadricarinatus) provides insights into its immune adaptation and hypoxia tolerance.</title>
        <authorList>
            <person name="Liu Z."/>
            <person name="Zheng J."/>
            <person name="Li H."/>
            <person name="Fang K."/>
            <person name="Wang S."/>
            <person name="He J."/>
            <person name="Zhou D."/>
            <person name="Weng S."/>
            <person name="Chi M."/>
            <person name="Gu Z."/>
            <person name="He J."/>
            <person name="Li F."/>
            <person name="Wang M."/>
        </authorList>
    </citation>
    <scope>NUCLEOTIDE SEQUENCE [LARGE SCALE GENOMIC DNA]</scope>
    <source>
        <strain evidence="10">ZL_2023a</strain>
    </source>
</reference>
<feature type="non-terminal residue" evidence="10">
    <location>
        <position position="1"/>
    </location>
</feature>
<evidence type="ECO:0000313" key="11">
    <source>
        <dbReference type="Proteomes" id="UP001445076"/>
    </source>
</evidence>
<evidence type="ECO:0000256" key="9">
    <source>
        <dbReference type="RuleBase" id="RU000461"/>
    </source>
</evidence>
<dbReference type="InterPro" id="IPR036396">
    <property type="entry name" value="Cyt_P450_sf"/>
</dbReference>
<comment type="caution">
    <text evidence="10">The sequence shown here is derived from an EMBL/GenBank/DDBJ whole genome shotgun (WGS) entry which is preliminary data.</text>
</comment>
<name>A0AAW0XHB7_CHEQU</name>
<dbReference type="InterPro" id="IPR017972">
    <property type="entry name" value="Cyt_P450_CS"/>
</dbReference>
<dbReference type="GO" id="GO:0016705">
    <property type="term" value="F:oxidoreductase activity, acting on paired donors, with incorporation or reduction of molecular oxygen"/>
    <property type="evidence" value="ECO:0007669"/>
    <property type="project" value="InterPro"/>
</dbReference>
<dbReference type="SUPFAM" id="SSF48264">
    <property type="entry name" value="Cytochrome P450"/>
    <property type="match status" value="1"/>
</dbReference>
<keyword evidence="11" id="KW-1185">Reference proteome</keyword>
<dbReference type="AlphaFoldDB" id="A0AAW0XHB7"/>
<evidence type="ECO:0000256" key="8">
    <source>
        <dbReference type="PIRSR" id="PIRSR602401-1"/>
    </source>
</evidence>
<dbReference type="Proteomes" id="UP001445076">
    <property type="component" value="Unassembled WGS sequence"/>
</dbReference>
<organism evidence="10 11">
    <name type="scientific">Cherax quadricarinatus</name>
    <name type="common">Australian red claw crayfish</name>
    <dbReference type="NCBI Taxonomy" id="27406"/>
    <lineage>
        <taxon>Eukaryota</taxon>
        <taxon>Metazoa</taxon>
        <taxon>Ecdysozoa</taxon>
        <taxon>Arthropoda</taxon>
        <taxon>Crustacea</taxon>
        <taxon>Multicrustacea</taxon>
        <taxon>Malacostraca</taxon>
        <taxon>Eumalacostraca</taxon>
        <taxon>Eucarida</taxon>
        <taxon>Decapoda</taxon>
        <taxon>Pleocyemata</taxon>
        <taxon>Astacidea</taxon>
        <taxon>Parastacoidea</taxon>
        <taxon>Parastacidae</taxon>
        <taxon>Cherax</taxon>
    </lineage>
</organism>
<sequence length="113" mass="13523">TLQGYRVKAGTWVFVNVQQSGKNEDYFPRASEFLPERWLRSQEDPQPNQFASIPFSIGTRMCVGRRLAEQEIYVLLARLFSKYNFEYKYDEWDPTFRVLQNPDKPQKFTMTER</sequence>
<evidence type="ECO:0000256" key="3">
    <source>
        <dbReference type="ARBA" id="ARBA00022617"/>
    </source>
</evidence>
<feature type="binding site" description="axial binding residue" evidence="8">
    <location>
        <position position="62"/>
    </location>
    <ligand>
        <name>heme</name>
        <dbReference type="ChEBI" id="CHEBI:30413"/>
    </ligand>
    <ligandPart>
        <name>Fe</name>
        <dbReference type="ChEBI" id="CHEBI:18248"/>
    </ligandPart>
</feature>
<dbReference type="Pfam" id="PF00067">
    <property type="entry name" value="p450"/>
    <property type="match status" value="1"/>
</dbReference>
<dbReference type="InterPro" id="IPR002401">
    <property type="entry name" value="Cyt_P450_E_grp-I"/>
</dbReference>
<evidence type="ECO:0008006" key="12">
    <source>
        <dbReference type="Google" id="ProtNLM"/>
    </source>
</evidence>
<evidence type="ECO:0000256" key="7">
    <source>
        <dbReference type="ARBA" id="ARBA00023033"/>
    </source>
</evidence>
<comment type="cofactor">
    <cofactor evidence="1 8">
        <name>heme</name>
        <dbReference type="ChEBI" id="CHEBI:30413"/>
    </cofactor>
</comment>
<dbReference type="GO" id="GO:0020037">
    <property type="term" value="F:heme binding"/>
    <property type="evidence" value="ECO:0007669"/>
    <property type="project" value="InterPro"/>
</dbReference>
<proteinExistence type="inferred from homology"/>
<comment type="similarity">
    <text evidence="2 9">Belongs to the cytochrome P450 family.</text>
</comment>
<evidence type="ECO:0000256" key="4">
    <source>
        <dbReference type="ARBA" id="ARBA00022723"/>
    </source>
</evidence>
<keyword evidence="7 9" id="KW-0503">Monooxygenase</keyword>